<evidence type="ECO:0000256" key="1">
    <source>
        <dbReference type="ARBA" id="ARBA00001678"/>
    </source>
</evidence>
<dbReference type="SUPFAM" id="SSF57180">
    <property type="entry name" value="Cellulose-binding domain"/>
    <property type="match status" value="1"/>
</dbReference>
<feature type="region of interest" description="Disordered" evidence="11">
    <location>
        <begin position="62"/>
        <end position="100"/>
    </location>
</feature>
<dbReference type="PANTHER" id="PTHR31451:SF39">
    <property type="entry name" value="MANNAN ENDO-1,4-BETA-MANNOSIDASE 1"/>
    <property type="match status" value="1"/>
</dbReference>
<dbReference type="Pfam" id="PF00734">
    <property type="entry name" value="CBM_1"/>
    <property type="match status" value="1"/>
</dbReference>
<dbReference type="InterPro" id="IPR001547">
    <property type="entry name" value="Glyco_hydro_5"/>
</dbReference>
<evidence type="ECO:0000256" key="9">
    <source>
        <dbReference type="ARBA" id="ARBA00023295"/>
    </source>
</evidence>
<dbReference type="PROSITE" id="PS51164">
    <property type="entry name" value="CBM1_2"/>
    <property type="match status" value="1"/>
</dbReference>
<evidence type="ECO:0000256" key="12">
    <source>
        <dbReference type="SAM" id="SignalP"/>
    </source>
</evidence>
<reference evidence="14" key="2">
    <citation type="submission" date="2023-01" db="EMBL/GenBank/DDBJ databases">
        <authorList>
            <person name="Petersen C."/>
        </authorList>
    </citation>
    <scope>NUCLEOTIDE SEQUENCE</scope>
    <source>
        <strain evidence="14">IBT 15450</strain>
    </source>
</reference>
<keyword evidence="15" id="KW-1185">Reference proteome</keyword>
<sequence>QLESSVTMKVVAVLSLAGLVSAQVAPYGQCGGSGYSGTTVCTAGWVCQYQNDWYSQCLASSSGGTTTTLTTKASTTSTSTTKASSTTTKTTSTTTSSTGGTGFPTTNGLKFEIDGKTSYFAGSNSYWIGFLTNNDDVDTVLDHMNESGLRILRVWGFNDVNTVPSSGTVYYQLLSGGTATINTGADGLQRLDYVVASAEKRNIKLIINFVNNWSDYGGMAAYVTAFGGSQTSWYTNTAAQTAYRAYIKAVVSRYIDSPAVFAWELANEPRCNGCNPSVLYDWIVSTSAYIKSLDSKHMVAIGDEGFGLDAGSDGSYPYSYGEGLNFTMNLDIDTIDFATFHLYPSSWGTSNDWGNGWITSHGAACAAAGKPCLFEEYGVTSDHCTIEAPWQATALSATGVAADLYWQYGDTLSYGQSPNDGNTFYYGTSDFTCLVTDHVAAITS</sequence>
<evidence type="ECO:0000256" key="11">
    <source>
        <dbReference type="SAM" id="MobiDB-lite"/>
    </source>
</evidence>
<organism evidence="14 15">
    <name type="scientific">Penicillium canescens</name>
    <dbReference type="NCBI Taxonomy" id="5083"/>
    <lineage>
        <taxon>Eukaryota</taxon>
        <taxon>Fungi</taxon>
        <taxon>Dikarya</taxon>
        <taxon>Ascomycota</taxon>
        <taxon>Pezizomycotina</taxon>
        <taxon>Eurotiomycetes</taxon>
        <taxon>Eurotiomycetidae</taxon>
        <taxon>Eurotiales</taxon>
        <taxon>Aspergillaceae</taxon>
        <taxon>Penicillium</taxon>
    </lineage>
</organism>
<dbReference type="AlphaFoldDB" id="A0AAD6IQM7"/>
<evidence type="ECO:0000256" key="7">
    <source>
        <dbReference type="ARBA" id="ARBA00022801"/>
    </source>
</evidence>
<dbReference type="GO" id="GO:0046355">
    <property type="term" value="P:mannan catabolic process"/>
    <property type="evidence" value="ECO:0007669"/>
    <property type="project" value="UniProtKB-ARBA"/>
</dbReference>
<dbReference type="GO" id="GO:0016985">
    <property type="term" value="F:mannan endo-1,4-beta-mannosidase activity"/>
    <property type="evidence" value="ECO:0007669"/>
    <property type="project" value="UniProtKB-EC"/>
</dbReference>
<evidence type="ECO:0000256" key="4">
    <source>
        <dbReference type="ARBA" id="ARBA00012706"/>
    </source>
</evidence>
<dbReference type="EC" id="3.2.1.78" evidence="4"/>
<dbReference type="Proteomes" id="UP001219568">
    <property type="component" value="Unassembled WGS sequence"/>
</dbReference>
<comment type="subcellular location">
    <subcellularLocation>
        <location evidence="2">Secreted</location>
    </subcellularLocation>
</comment>
<reference evidence="14" key="1">
    <citation type="journal article" date="2023" name="IMA Fungus">
        <title>Comparative genomic study of the Penicillium genus elucidates a diverse pangenome and 15 lateral gene transfer events.</title>
        <authorList>
            <person name="Petersen C."/>
            <person name="Sorensen T."/>
            <person name="Nielsen M.R."/>
            <person name="Sondergaard T.E."/>
            <person name="Sorensen J.L."/>
            <person name="Fitzpatrick D.A."/>
            <person name="Frisvad J.C."/>
            <person name="Nielsen K.L."/>
        </authorList>
    </citation>
    <scope>NUCLEOTIDE SEQUENCE</scope>
    <source>
        <strain evidence="14">IBT 15450</strain>
    </source>
</reference>
<comment type="caution">
    <text evidence="14">The sequence shown here is derived from an EMBL/GenBank/DDBJ whole genome shotgun (WGS) entry which is preliminary data.</text>
</comment>
<gene>
    <name evidence="14" type="ORF">N7460_001281</name>
</gene>
<evidence type="ECO:0000259" key="13">
    <source>
        <dbReference type="PROSITE" id="PS51164"/>
    </source>
</evidence>
<accession>A0AAD6IQM7</accession>
<dbReference type="Gene3D" id="3.20.20.80">
    <property type="entry name" value="Glycosidases"/>
    <property type="match status" value="1"/>
</dbReference>
<dbReference type="InterPro" id="IPR017853">
    <property type="entry name" value="GH"/>
</dbReference>
<evidence type="ECO:0000256" key="5">
    <source>
        <dbReference type="ARBA" id="ARBA00022525"/>
    </source>
</evidence>
<dbReference type="PANTHER" id="PTHR31451">
    <property type="match status" value="1"/>
</dbReference>
<evidence type="ECO:0000256" key="10">
    <source>
        <dbReference type="ARBA" id="ARBA00033295"/>
    </source>
</evidence>
<feature type="domain" description="CBM1" evidence="13">
    <location>
        <begin position="22"/>
        <end position="58"/>
    </location>
</feature>
<name>A0AAD6IQM7_PENCN</name>
<dbReference type="InterPro" id="IPR000254">
    <property type="entry name" value="CBD"/>
</dbReference>
<feature type="chain" id="PRO_5042055993" description="mannan endo-1,4-beta-mannosidase" evidence="12">
    <location>
        <begin position="23"/>
        <end position="444"/>
    </location>
</feature>
<evidence type="ECO:0000256" key="2">
    <source>
        <dbReference type="ARBA" id="ARBA00004613"/>
    </source>
</evidence>
<keyword evidence="7" id="KW-0378">Hydrolase</keyword>
<keyword evidence="5" id="KW-0964">Secreted</keyword>
<dbReference type="PROSITE" id="PS00562">
    <property type="entry name" value="CBM1_1"/>
    <property type="match status" value="1"/>
</dbReference>
<keyword evidence="6 12" id="KW-0732">Signal</keyword>
<keyword evidence="8" id="KW-0119">Carbohydrate metabolism</keyword>
<dbReference type="GO" id="GO:0005576">
    <property type="term" value="C:extracellular region"/>
    <property type="evidence" value="ECO:0007669"/>
    <property type="project" value="UniProtKB-SubCell"/>
</dbReference>
<dbReference type="FunFam" id="3.20.20.80:FF:000076">
    <property type="entry name" value="Mannan endo-1,4-beta-mannosidase A"/>
    <property type="match status" value="1"/>
</dbReference>
<comment type="similarity">
    <text evidence="3">Belongs to the glycosyl hydrolase 5 (cellulase A) family.</text>
</comment>
<dbReference type="InterPro" id="IPR045053">
    <property type="entry name" value="MAN-like"/>
</dbReference>
<dbReference type="Pfam" id="PF26410">
    <property type="entry name" value="GH5_mannosidase"/>
    <property type="match status" value="1"/>
</dbReference>
<evidence type="ECO:0000256" key="6">
    <source>
        <dbReference type="ARBA" id="ARBA00022729"/>
    </source>
</evidence>
<feature type="non-terminal residue" evidence="14">
    <location>
        <position position="444"/>
    </location>
</feature>
<dbReference type="SUPFAM" id="SSF51445">
    <property type="entry name" value="(Trans)glycosidases"/>
    <property type="match status" value="1"/>
</dbReference>
<evidence type="ECO:0000313" key="14">
    <source>
        <dbReference type="EMBL" id="KAJ6058007.1"/>
    </source>
</evidence>
<evidence type="ECO:0000256" key="8">
    <source>
        <dbReference type="ARBA" id="ARBA00023277"/>
    </source>
</evidence>
<evidence type="ECO:0000313" key="15">
    <source>
        <dbReference type="Proteomes" id="UP001219568"/>
    </source>
</evidence>
<keyword evidence="9" id="KW-0326">Glycosidase</keyword>
<dbReference type="SMART" id="SM00236">
    <property type="entry name" value="fCBD"/>
    <property type="match status" value="1"/>
</dbReference>
<dbReference type="EMBL" id="JAQJZL010000001">
    <property type="protein sequence ID" value="KAJ6058007.1"/>
    <property type="molecule type" value="Genomic_DNA"/>
</dbReference>
<evidence type="ECO:0000256" key="3">
    <source>
        <dbReference type="ARBA" id="ARBA00005641"/>
    </source>
</evidence>
<comment type="catalytic activity">
    <reaction evidence="1">
        <text>Random hydrolysis of (1-&gt;4)-beta-D-mannosidic linkages in mannans, galactomannans and glucomannans.</text>
        <dbReference type="EC" id="3.2.1.78"/>
    </reaction>
</comment>
<proteinExistence type="inferred from homology"/>
<feature type="compositionally biased region" description="Low complexity" evidence="11">
    <location>
        <begin position="62"/>
        <end position="98"/>
    </location>
</feature>
<dbReference type="GO" id="GO:0030248">
    <property type="term" value="F:cellulose binding"/>
    <property type="evidence" value="ECO:0007669"/>
    <property type="project" value="InterPro"/>
</dbReference>
<feature type="signal peptide" evidence="12">
    <location>
        <begin position="1"/>
        <end position="22"/>
    </location>
</feature>
<protein>
    <recommendedName>
        <fullName evidence="4">mannan endo-1,4-beta-mannosidase</fullName>
        <ecNumber evidence="4">3.2.1.78</ecNumber>
    </recommendedName>
    <alternativeName>
        <fullName evidence="10">Endo-beta-1,4-mannanase F</fullName>
    </alternativeName>
</protein>
<dbReference type="InterPro" id="IPR035971">
    <property type="entry name" value="CBD_sf"/>
</dbReference>